<dbReference type="EMBL" id="MKHE01000005">
    <property type="protein sequence ID" value="OWK15232.1"/>
    <property type="molecule type" value="Genomic_DNA"/>
</dbReference>
<dbReference type="GO" id="GO:0005634">
    <property type="term" value="C:nucleus"/>
    <property type="evidence" value="ECO:0007669"/>
    <property type="project" value="UniProtKB-SubCell"/>
</dbReference>
<dbReference type="PANTHER" id="PTHR11037:SF12">
    <property type="entry name" value="GRH_CP2 DB DOMAIN-CONTAINING PROTEIN"/>
    <property type="match status" value="1"/>
</dbReference>
<reference evidence="3 4" key="1">
    <citation type="journal article" date="2018" name="Mol. Genet. Genomics">
        <title>The red deer Cervus elaphus genome CerEla1.0: sequencing, annotating, genes, and chromosomes.</title>
        <authorList>
            <person name="Bana N.A."/>
            <person name="Nyiri A."/>
            <person name="Nagy J."/>
            <person name="Frank K."/>
            <person name="Nagy T."/>
            <person name="Steger V."/>
            <person name="Schiller M."/>
            <person name="Lakatos P."/>
            <person name="Sugar L."/>
            <person name="Horn P."/>
            <person name="Barta E."/>
            <person name="Orosz L."/>
        </authorList>
    </citation>
    <scope>NUCLEOTIDE SEQUENCE [LARGE SCALE GENOMIC DNA]</scope>
    <source>
        <strain evidence="3">Hungarian</strain>
    </source>
</reference>
<name>A0A212DAJ7_CEREH</name>
<dbReference type="Pfam" id="PF04516">
    <property type="entry name" value="CP2"/>
    <property type="match status" value="1"/>
</dbReference>
<evidence type="ECO:0000259" key="2">
    <source>
        <dbReference type="PROSITE" id="PS51968"/>
    </source>
</evidence>
<comment type="subcellular location">
    <subcellularLocation>
        <location evidence="1">Nucleus</location>
    </subcellularLocation>
</comment>
<keyword evidence="1" id="KW-0539">Nucleus</keyword>
<keyword evidence="4" id="KW-1185">Reference proteome</keyword>
<evidence type="ECO:0000313" key="3">
    <source>
        <dbReference type="EMBL" id="OWK15232.1"/>
    </source>
</evidence>
<protein>
    <recommendedName>
        <fullName evidence="2">Grh/CP2 DB domain-containing protein</fullName>
    </recommendedName>
</protein>
<dbReference type="PROSITE" id="PS51968">
    <property type="entry name" value="GRH_CP2_DB"/>
    <property type="match status" value="1"/>
</dbReference>
<keyword evidence="1" id="KW-0238">DNA-binding</keyword>
<dbReference type="InterPro" id="IPR040167">
    <property type="entry name" value="TF_CP2-like"/>
</dbReference>
<dbReference type="GO" id="GO:0001228">
    <property type="term" value="F:DNA-binding transcription activator activity, RNA polymerase II-specific"/>
    <property type="evidence" value="ECO:0007669"/>
    <property type="project" value="TreeGrafter"/>
</dbReference>
<evidence type="ECO:0000256" key="1">
    <source>
        <dbReference type="PROSITE-ProRule" id="PRU01313"/>
    </source>
</evidence>
<feature type="domain" description="Grh/CP2 DB" evidence="2">
    <location>
        <begin position="32"/>
        <end position="98"/>
    </location>
</feature>
<accession>A0A212DAJ7</accession>
<sequence length="98" mass="10809">MGFLLLGGGWEALPFPYLKQEELANIPQAEQPCPAFQYVLCAATSPAVKQQEETLTYLNQGQSYEVRILCNPKLVDATQEPRLLKASASTPSPGKDWL</sequence>
<gene>
    <name evidence="3" type="ORF">Celaphus_00001221</name>
</gene>
<evidence type="ECO:0000313" key="4">
    <source>
        <dbReference type="Proteomes" id="UP000242450"/>
    </source>
</evidence>
<dbReference type="OrthoDB" id="9996779at2759"/>
<dbReference type="PANTHER" id="PTHR11037">
    <property type="entry name" value="TRANSCRIPTION FACTOR CP2"/>
    <property type="match status" value="1"/>
</dbReference>
<organism evidence="3 4">
    <name type="scientific">Cervus elaphus hippelaphus</name>
    <name type="common">European red deer</name>
    <dbReference type="NCBI Taxonomy" id="46360"/>
    <lineage>
        <taxon>Eukaryota</taxon>
        <taxon>Metazoa</taxon>
        <taxon>Chordata</taxon>
        <taxon>Craniata</taxon>
        <taxon>Vertebrata</taxon>
        <taxon>Euteleostomi</taxon>
        <taxon>Mammalia</taxon>
        <taxon>Eutheria</taxon>
        <taxon>Laurasiatheria</taxon>
        <taxon>Artiodactyla</taxon>
        <taxon>Ruminantia</taxon>
        <taxon>Pecora</taxon>
        <taxon>Cervidae</taxon>
        <taxon>Cervinae</taxon>
        <taxon>Cervus</taxon>
    </lineage>
</organism>
<comment type="caution">
    <text evidence="3">The sequence shown here is derived from an EMBL/GenBank/DDBJ whole genome shotgun (WGS) entry which is preliminary data.</text>
</comment>
<proteinExistence type="predicted"/>
<dbReference type="InterPro" id="IPR007604">
    <property type="entry name" value="CP2"/>
</dbReference>
<dbReference type="GO" id="GO:0000978">
    <property type="term" value="F:RNA polymerase II cis-regulatory region sequence-specific DNA binding"/>
    <property type="evidence" value="ECO:0007669"/>
    <property type="project" value="TreeGrafter"/>
</dbReference>
<dbReference type="AlphaFoldDB" id="A0A212DAJ7"/>
<dbReference type="Proteomes" id="UP000242450">
    <property type="component" value="Chromosome 5"/>
</dbReference>